<dbReference type="InterPro" id="IPR036393">
    <property type="entry name" value="AceGlu_kinase-like_sf"/>
</dbReference>
<protein>
    <recommendedName>
        <fullName evidence="3">Aspartate kinase</fullName>
    </recommendedName>
</protein>
<dbReference type="STRING" id="989370.AOQ71_16245"/>
<dbReference type="Proteomes" id="UP000051936">
    <property type="component" value="Unassembled WGS sequence"/>
</dbReference>
<keyword evidence="2" id="KW-1185">Reference proteome</keyword>
<dbReference type="AlphaFoldDB" id="A0A0R3DSG1"/>
<evidence type="ECO:0000313" key="1">
    <source>
        <dbReference type="EMBL" id="KRQ12688.1"/>
    </source>
</evidence>
<dbReference type="Gene3D" id="3.40.1160.10">
    <property type="entry name" value="Acetylglutamate kinase-like"/>
    <property type="match status" value="1"/>
</dbReference>
<evidence type="ECO:0000313" key="2">
    <source>
        <dbReference type="Proteomes" id="UP000051936"/>
    </source>
</evidence>
<proteinExistence type="predicted"/>
<dbReference type="EMBL" id="LJYG01000062">
    <property type="protein sequence ID" value="KRQ12688.1"/>
    <property type="molecule type" value="Genomic_DNA"/>
</dbReference>
<dbReference type="SUPFAM" id="SSF53633">
    <property type="entry name" value="Carbamate kinase-like"/>
    <property type="match status" value="1"/>
</dbReference>
<accession>A0A0R3DSG1</accession>
<evidence type="ECO:0008006" key="3">
    <source>
        <dbReference type="Google" id="ProtNLM"/>
    </source>
</evidence>
<organism evidence="1 2">
    <name type="scientific">Bradyrhizobium manausense</name>
    <dbReference type="NCBI Taxonomy" id="989370"/>
    <lineage>
        <taxon>Bacteria</taxon>
        <taxon>Pseudomonadati</taxon>
        <taxon>Pseudomonadota</taxon>
        <taxon>Alphaproteobacteria</taxon>
        <taxon>Hyphomicrobiales</taxon>
        <taxon>Nitrobacteraceae</taxon>
        <taxon>Bradyrhizobium</taxon>
    </lineage>
</organism>
<comment type="caution">
    <text evidence="1">The sequence shown here is derived from an EMBL/GenBank/DDBJ whole genome shotgun (WGS) entry which is preliminary data.</text>
</comment>
<name>A0A0R3DSG1_9BRAD</name>
<sequence>MGEGSKVPERGQMRNDPIIVQIYGGVCVETPAKIGAVARSLADLHGRGHRVVVIVSAMGTTTD</sequence>
<gene>
    <name evidence="1" type="ORF">AOQ71_16245</name>
</gene>
<reference evidence="1 2" key="1">
    <citation type="submission" date="2015-09" db="EMBL/GenBank/DDBJ databases">
        <title>Draft Genome Sequence of Bradyrhizobium manausense Strain BR 3351T, a Novel Symbiotic Nitrogen-Fixing Alphaproteobacterium Isolated from Brazilian Amazon Rain Forest.</title>
        <authorList>
            <person name="De Araujo J.L."/>
            <person name="Zilli J.E."/>
        </authorList>
    </citation>
    <scope>NUCLEOTIDE SEQUENCE [LARGE SCALE GENOMIC DNA]</scope>
    <source>
        <strain evidence="1 2">BR3351</strain>
    </source>
</reference>